<dbReference type="PRINTS" id="PR00364">
    <property type="entry name" value="DISEASERSIST"/>
</dbReference>
<dbReference type="Pfam" id="PF01582">
    <property type="entry name" value="TIR"/>
    <property type="match status" value="1"/>
</dbReference>
<evidence type="ECO:0000256" key="1">
    <source>
        <dbReference type="ARBA" id="ARBA00011982"/>
    </source>
</evidence>
<dbReference type="Pfam" id="PF20160">
    <property type="entry name" value="C-JID"/>
    <property type="match status" value="1"/>
</dbReference>
<dbReference type="Proteomes" id="UP000187203">
    <property type="component" value="Unassembled WGS sequence"/>
</dbReference>
<dbReference type="Gene3D" id="3.40.50.10140">
    <property type="entry name" value="Toll/interleukin-1 receptor homology (TIR) domain"/>
    <property type="match status" value="1"/>
</dbReference>
<dbReference type="GO" id="GO:0061809">
    <property type="term" value="F:NAD+ nucleosidase activity, cyclic ADP-ribose generating"/>
    <property type="evidence" value="ECO:0007669"/>
    <property type="project" value="UniProtKB-EC"/>
</dbReference>
<comment type="catalytic activity">
    <reaction evidence="6">
        <text>NAD(+) + H2O = ADP-D-ribose + nicotinamide + H(+)</text>
        <dbReference type="Rhea" id="RHEA:16301"/>
        <dbReference type="ChEBI" id="CHEBI:15377"/>
        <dbReference type="ChEBI" id="CHEBI:15378"/>
        <dbReference type="ChEBI" id="CHEBI:17154"/>
        <dbReference type="ChEBI" id="CHEBI:57540"/>
        <dbReference type="ChEBI" id="CHEBI:57967"/>
        <dbReference type="EC" id="3.2.2.6"/>
    </reaction>
    <physiologicalReaction direction="left-to-right" evidence="6">
        <dbReference type="Rhea" id="RHEA:16302"/>
    </physiologicalReaction>
</comment>
<dbReference type="InterPro" id="IPR032675">
    <property type="entry name" value="LRR_dom_sf"/>
</dbReference>
<gene>
    <name evidence="8" type="ORF">COLO4_10633</name>
</gene>
<evidence type="ECO:0000256" key="6">
    <source>
        <dbReference type="ARBA" id="ARBA00047304"/>
    </source>
</evidence>
<evidence type="ECO:0000259" key="7">
    <source>
        <dbReference type="PROSITE" id="PS50104"/>
    </source>
</evidence>
<dbReference type="InterPro" id="IPR035897">
    <property type="entry name" value="Toll_tir_struct_dom_sf"/>
</dbReference>
<evidence type="ECO:0000313" key="9">
    <source>
        <dbReference type="Proteomes" id="UP000187203"/>
    </source>
</evidence>
<evidence type="ECO:0000256" key="5">
    <source>
        <dbReference type="ARBA" id="ARBA00023027"/>
    </source>
</evidence>
<dbReference type="InterPro" id="IPR000157">
    <property type="entry name" value="TIR_dom"/>
</dbReference>
<dbReference type="SUPFAM" id="SSF52540">
    <property type="entry name" value="P-loop containing nucleoside triphosphate hydrolases"/>
    <property type="match status" value="1"/>
</dbReference>
<keyword evidence="5" id="KW-0520">NAD</keyword>
<feature type="domain" description="TIR" evidence="7">
    <location>
        <begin position="74"/>
        <end position="245"/>
    </location>
</feature>
<dbReference type="FunFam" id="3.40.50.10140:FF:000007">
    <property type="entry name" value="Disease resistance protein (TIR-NBS-LRR class)"/>
    <property type="match status" value="1"/>
</dbReference>
<reference evidence="9" key="1">
    <citation type="submission" date="2013-09" db="EMBL/GenBank/DDBJ databases">
        <title>Corchorus olitorius genome sequencing.</title>
        <authorList>
            <person name="Alam M."/>
            <person name="Haque M.S."/>
            <person name="Islam M.S."/>
            <person name="Emdad E.M."/>
            <person name="Islam M.M."/>
            <person name="Ahmed B."/>
            <person name="Halim A."/>
            <person name="Hossen Q.M.M."/>
            <person name="Hossain M.Z."/>
            <person name="Ahmed R."/>
            <person name="Khan M.M."/>
            <person name="Islam R."/>
            <person name="Rashid M.M."/>
            <person name="Khan S.A."/>
            <person name="Rahman M.S."/>
            <person name="Alam M."/>
            <person name="Yahiya A.S."/>
            <person name="Khan M.S."/>
            <person name="Azam M.S."/>
            <person name="Haque T."/>
            <person name="Lashkar M.Z.H."/>
            <person name="Akhand A.I."/>
            <person name="Morshed G."/>
            <person name="Roy S."/>
            <person name="Uddin K.S."/>
            <person name="Rabeya T."/>
            <person name="Hossain A.S."/>
            <person name="Chowdhury A."/>
            <person name="Snigdha A.R."/>
            <person name="Mortoza M.S."/>
            <person name="Matin S.A."/>
            <person name="Hoque S.M.E."/>
            <person name="Islam M.K."/>
            <person name="Roy D.K."/>
            <person name="Haider R."/>
            <person name="Moosa M.M."/>
            <person name="Elias S.M."/>
            <person name="Hasan A.M."/>
            <person name="Jahan S."/>
            <person name="Shafiuddin M."/>
            <person name="Mahmood N."/>
            <person name="Shommy N.S."/>
        </authorList>
    </citation>
    <scope>NUCLEOTIDE SEQUENCE [LARGE SCALE GENOMIC DNA]</scope>
    <source>
        <strain evidence="9">cv. O-4</strain>
    </source>
</reference>
<dbReference type="EMBL" id="AWUE01014565">
    <property type="protein sequence ID" value="OMP03092.1"/>
    <property type="molecule type" value="Genomic_DNA"/>
</dbReference>
<evidence type="ECO:0000256" key="4">
    <source>
        <dbReference type="ARBA" id="ARBA00022801"/>
    </source>
</evidence>
<evidence type="ECO:0000256" key="3">
    <source>
        <dbReference type="ARBA" id="ARBA00022737"/>
    </source>
</evidence>
<dbReference type="SUPFAM" id="SSF52058">
    <property type="entry name" value="L domain-like"/>
    <property type="match status" value="1"/>
</dbReference>
<dbReference type="OrthoDB" id="1357022at2759"/>
<keyword evidence="3" id="KW-0677">Repeat</keyword>
<sequence length="923" mass="105213">MALQLWETLDEAICYVLTGLFGSPDDHLQRSRALKEQVKPLPPPVHITKEELKQYDGCAHLSQSRASSSSSHQPKYQVFLSFRGADTRHGFTSHLLKALKDKGIAVFFDDEKLEKGEELNPALLKAIAASKISIVILSKDYASSKSCLTELSEIMKCKGGVMAQIVLPIFYHVDPSDVRNIAGTFKESFEKKHQKRKLDEVNEWKDEFSKVGKLKGWHIEGGNFDSKVIVTSRDQQVLRNIEVDEVYEVEKLNEDDSLQLFSKFAFKQYNPVASFRDLSMKFVKYAGGNPLALKVLGSSLYKKSRNVWESALDKLKEYPEPKIINVLKVSFDGLDDLEKNIFLDIAIFFKGESLYEVTELLKCCYKGAEFGISNLVDKCLVDVRSGSSGIDMHDLLQEMGRDIVRQESEDPGRRNRLWNPEDVYYVLKNNKGTESIKGISLDMSQIKELPICPDFNPQNLVELSLRNSTNIEQLWNGDLDVVNLRQMDLYGCKKLQKIPNLLGAMKLQILLCQGCESLVELPCMTHLISLNVLDLEGCAITKFPEAPTNLVGLSLLGTQVEEVPSSIGTLKKLRSLNMRSTKIQSIPSSIVKLDALEYIDLSHCPNITELNLNIITPAEEVPLSISGLQSLRALIVENCKSLKSLSELPPWLGVLDAGDCISLERVSFMDCDYQRELDSITHFKFNNCFNLNLDALDNIIVAYPMIVIQYMAKQAAKQLTENKLDLYDEEESHEFNSNVRFFSHNKVLHYLPGSEIPNKFEHQCRNSSITVKFPSTDSRRFLCFSLCLVLDFEHFREYNCFSIHIEYRLKGTDGSYQNFKREWDPIYDYKKAKRSSSEHVFILFRDDMVHRDMHTEASFDFHVVATKYYTDKSDDEFHHGDEMKVEKCGVHVFYINAESLTVSDVVSSISFNFDEDNRCQMQS</sequence>
<evidence type="ECO:0000313" key="8">
    <source>
        <dbReference type="EMBL" id="OMP03092.1"/>
    </source>
</evidence>
<dbReference type="Gene3D" id="3.80.10.10">
    <property type="entry name" value="Ribonuclease Inhibitor"/>
    <property type="match status" value="2"/>
</dbReference>
<dbReference type="GO" id="GO:0007165">
    <property type="term" value="P:signal transduction"/>
    <property type="evidence" value="ECO:0007669"/>
    <property type="project" value="InterPro"/>
</dbReference>
<dbReference type="GO" id="GO:0006952">
    <property type="term" value="P:defense response"/>
    <property type="evidence" value="ECO:0007669"/>
    <property type="project" value="InterPro"/>
</dbReference>
<dbReference type="InterPro" id="IPR058192">
    <property type="entry name" value="WHD_ROQ1-like"/>
</dbReference>
<dbReference type="InterPro" id="IPR042197">
    <property type="entry name" value="Apaf_helical"/>
</dbReference>
<dbReference type="GO" id="GO:0043531">
    <property type="term" value="F:ADP binding"/>
    <property type="evidence" value="ECO:0007669"/>
    <property type="project" value="InterPro"/>
</dbReference>
<dbReference type="FunFam" id="1.10.8.430:FF:000002">
    <property type="entry name" value="Disease resistance protein (TIR-NBS-LRR class)"/>
    <property type="match status" value="1"/>
</dbReference>
<evidence type="ECO:0000256" key="2">
    <source>
        <dbReference type="ARBA" id="ARBA00022614"/>
    </source>
</evidence>
<comment type="caution">
    <text evidence="8">The sequence shown here is derived from an EMBL/GenBank/DDBJ whole genome shotgun (WGS) entry which is preliminary data.</text>
</comment>
<accession>A0A1R3K7M4</accession>
<dbReference type="SUPFAM" id="SSF52200">
    <property type="entry name" value="Toll/Interleukin receptor TIR domain"/>
    <property type="match status" value="1"/>
</dbReference>
<keyword evidence="2" id="KW-0433">Leucine-rich repeat</keyword>
<proteinExistence type="predicted"/>
<dbReference type="SMART" id="SM00255">
    <property type="entry name" value="TIR"/>
    <property type="match status" value="1"/>
</dbReference>
<protein>
    <recommendedName>
        <fullName evidence="1">ADP-ribosyl cyclase/cyclic ADP-ribose hydrolase</fullName>
        <ecNumber evidence="1">3.2.2.6</ecNumber>
    </recommendedName>
</protein>
<dbReference type="Pfam" id="PF23282">
    <property type="entry name" value="WHD_ROQ1"/>
    <property type="match status" value="1"/>
</dbReference>
<organism evidence="8 9">
    <name type="scientific">Corchorus olitorius</name>
    <dbReference type="NCBI Taxonomy" id="93759"/>
    <lineage>
        <taxon>Eukaryota</taxon>
        <taxon>Viridiplantae</taxon>
        <taxon>Streptophyta</taxon>
        <taxon>Embryophyta</taxon>
        <taxon>Tracheophyta</taxon>
        <taxon>Spermatophyta</taxon>
        <taxon>Magnoliopsida</taxon>
        <taxon>eudicotyledons</taxon>
        <taxon>Gunneridae</taxon>
        <taxon>Pentapetalae</taxon>
        <taxon>rosids</taxon>
        <taxon>malvids</taxon>
        <taxon>Malvales</taxon>
        <taxon>Malvaceae</taxon>
        <taxon>Grewioideae</taxon>
        <taxon>Apeibeae</taxon>
        <taxon>Corchorus</taxon>
    </lineage>
</organism>
<dbReference type="InterPro" id="IPR044974">
    <property type="entry name" value="Disease_R_plants"/>
</dbReference>
<dbReference type="InterPro" id="IPR027417">
    <property type="entry name" value="P-loop_NTPase"/>
</dbReference>
<dbReference type="Gene3D" id="1.10.8.430">
    <property type="entry name" value="Helical domain of apoptotic protease-activating factors"/>
    <property type="match status" value="1"/>
</dbReference>
<dbReference type="AlphaFoldDB" id="A0A1R3K7M4"/>
<dbReference type="PANTHER" id="PTHR11017:SF479">
    <property type="entry name" value="DISEASE RESISTANCE PROTEIN (TIR-NBS-LRR CLASS) FAMILY"/>
    <property type="match status" value="1"/>
</dbReference>
<keyword evidence="9" id="KW-1185">Reference proteome</keyword>
<name>A0A1R3K7M4_9ROSI</name>
<dbReference type="PANTHER" id="PTHR11017">
    <property type="entry name" value="LEUCINE-RICH REPEAT-CONTAINING PROTEIN"/>
    <property type="match status" value="1"/>
</dbReference>
<dbReference type="EC" id="3.2.2.6" evidence="1"/>
<keyword evidence="4" id="KW-0378">Hydrolase</keyword>
<dbReference type="InterPro" id="IPR045344">
    <property type="entry name" value="C-JID"/>
</dbReference>
<dbReference type="PROSITE" id="PS50104">
    <property type="entry name" value="TIR"/>
    <property type="match status" value="1"/>
</dbReference>